<comment type="caution">
    <text evidence="2">The sequence shown here is derived from an EMBL/GenBank/DDBJ whole genome shotgun (WGS) entry which is preliminary data.</text>
</comment>
<dbReference type="AlphaFoldDB" id="A0AA88TBM9"/>
<gene>
    <name evidence="2" type="ORF">Q7C36_004900</name>
</gene>
<dbReference type="EMBL" id="JAVHJS010000004">
    <property type="protein sequence ID" value="KAK2860734.1"/>
    <property type="molecule type" value="Genomic_DNA"/>
</dbReference>
<evidence type="ECO:0000313" key="3">
    <source>
        <dbReference type="Proteomes" id="UP001187315"/>
    </source>
</evidence>
<keyword evidence="3" id="KW-1185">Reference proteome</keyword>
<keyword evidence="1" id="KW-0732">Signal</keyword>
<evidence type="ECO:0000313" key="2">
    <source>
        <dbReference type="EMBL" id="KAK2860734.1"/>
    </source>
</evidence>
<evidence type="ECO:0000256" key="1">
    <source>
        <dbReference type="SAM" id="SignalP"/>
    </source>
</evidence>
<sequence length="156" mass="17643">MDGALKVVLLAALILLVSAETPDTTKFPKELQVHIDNALKNVRDTYKDHHVAFHSIKGNPRLMNSIYNVNLQLTVKECKKNPGNTDECVPQKLLYLIDCLLCKTKDNQELLDCAKWIDVKNKRRDNVRGTCRENLTGAHSLFLKDHQDSGRCPGCM</sequence>
<proteinExistence type="predicted"/>
<dbReference type="Proteomes" id="UP001187315">
    <property type="component" value="Unassembled WGS sequence"/>
</dbReference>
<protein>
    <submittedName>
        <fullName evidence="2">Uncharacterized protein</fullName>
    </submittedName>
</protein>
<name>A0AA88TBM9_TACVA</name>
<feature type="signal peptide" evidence="1">
    <location>
        <begin position="1"/>
        <end position="19"/>
    </location>
</feature>
<feature type="chain" id="PRO_5041704361" evidence="1">
    <location>
        <begin position="20"/>
        <end position="156"/>
    </location>
</feature>
<reference evidence="2" key="1">
    <citation type="submission" date="2023-08" db="EMBL/GenBank/DDBJ databases">
        <title>Pelteobagrus vachellii genome.</title>
        <authorList>
            <person name="Liu H."/>
        </authorList>
    </citation>
    <scope>NUCLEOTIDE SEQUENCE</scope>
    <source>
        <strain evidence="2">PRFRI_2022a</strain>
        <tissue evidence="2">Muscle</tissue>
    </source>
</reference>
<accession>A0AA88TBM9</accession>
<organism evidence="2 3">
    <name type="scientific">Tachysurus vachellii</name>
    <name type="common">Darkbarbel catfish</name>
    <name type="synonym">Pelteobagrus vachellii</name>
    <dbReference type="NCBI Taxonomy" id="175792"/>
    <lineage>
        <taxon>Eukaryota</taxon>
        <taxon>Metazoa</taxon>
        <taxon>Chordata</taxon>
        <taxon>Craniata</taxon>
        <taxon>Vertebrata</taxon>
        <taxon>Euteleostomi</taxon>
        <taxon>Actinopterygii</taxon>
        <taxon>Neopterygii</taxon>
        <taxon>Teleostei</taxon>
        <taxon>Ostariophysi</taxon>
        <taxon>Siluriformes</taxon>
        <taxon>Bagridae</taxon>
        <taxon>Tachysurus</taxon>
    </lineage>
</organism>